<keyword evidence="5" id="KW-0436">Ligase</keyword>
<keyword evidence="13" id="KW-0576">Peroxisome</keyword>
<comment type="caution">
    <text evidence="23">The sequence shown here is derived from an EMBL/GenBank/DDBJ whole genome shotgun (WGS) entry which is preliminary data.</text>
</comment>
<evidence type="ECO:0000256" key="10">
    <source>
        <dbReference type="ARBA" id="ARBA00022989"/>
    </source>
</evidence>
<dbReference type="GO" id="GO:0005778">
    <property type="term" value="C:peroxisomal membrane"/>
    <property type="evidence" value="ECO:0007669"/>
    <property type="project" value="UniProtKB-SubCell"/>
</dbReference>
<gene>
    <name evidence="23" type="primary">SLC27A1</name>
    <name evidence="23" type="ORF">T01_12949</name>
</gene>
<evidence type="ECO:0000256" key="21">
    <source>
        <dbReference type="ARBA" id="ARBA00078285"/>
    </source>
</evidence>
<evidence type="ECO:0000256" key="5">
    <source>
        <dbReference type="ARBA" id="ARBA00022598"/>
    </source>
</evidence>
<keyword evidence="4" id="KW-1003">Cell membrane</keyword>
<dbReference type="PROSITE" id="PS00455">
    <property type="entry name" value="AMP_BINDING"/>
    <property type="match status" value="1"/>
</dbReference>
<keyword evidence="8" id="KW-0276">Fatty acid metabolism</keyword>
<name>A0A0V1BJ98_TRISP</name>
<evidence type="ECO:0000256" key="12">
    <source>
        <dbReference type="ARBA" id="ARBA00023136"/>
    </source>
</evidence>
<dbReference type="SUPFAM" id="SSF56801">
    <property type="entry name" value="Acetyl-CoA synthetase-like"/>
    <property type="match status" value="1"/>
</dbReference>
<comment type="similarity">
    <text evidence="2">Belongs to the ATP-dependent AMP-binding enzyme family.</text>
</comment>
<dbReference type="InterPro" id="IPR020845">
    <property type="entry name" value="AMP-binding_CS"/>
</dbReference>
<organism evidence="23 24">
    <name type="scientific">Trichinella spiralis</name>
    <name type="common">Trichina worm</name>
    <dbReference type="NCBI Taxonomy" id="6334"/>
    <lineage>
        <taxon>Eukaryota</taxon>
        <taxon>Metazoa</taxon>
        <taxon>Ecdysozoa</taxon>
        <taxon>Nematoda</taxon>
        <taxon>Enoplea</taxon>
        <taxon>Dorylaimia</taxon>
        <taxon>Trichinellida</taxon>
        <taxon>Trichinellidae</taxon>
        <taxon>Trichinella</taxon>
    </lineage>
</organism>
<evidence type="ECO:0000256" key="1">
    <source>
        <dbReference type="ARBA" id="ARBA00004651"/>
    </source>
</evidence>
<sequence>MLQMRHGLIVLLSTTTLCLLGVPLMPQIILLFVVWCYIEQRFLKCAILTAPRDHGERFVNRALGFGKRDHRELAFPMKSTLYRGLWMLFTMQWKLWRLSRQQCTVHKLFDIVASRTPDSVALEEVESGQTWTFAQLQWHSMRLAGYFREECNLHPGDVVALFLPNSAYYVIYILSLSRIGVIPALINFNLRLDSLAHCIRVSNANSIIVGESLIQAFWLVFKEALPCFSKQTIPVIYAHIKNKQFGKLGANFIDLNAELENSSAELVKSIPEVGFKCIMNYNKWEITILFYIFTSGTTGMPKAATITHARYFLMALGVHLAFSIRKSDRIYVTMPMYHTAAIILGIGQTLLSGCTCIIRSRFSASQYWHDCLRYRCTAAQYIGEMCRYLLLQPPKEIDRKHGVRLMYGNGLRIQIWKEFVKRFGIEKIGEFYGSTEGNTSVLNIDNHVGACGFMTIYSFLSIVYPIALIKVDETTGELMRDERGLCIRCKPGESGEMVGRIIRGNPLKDFTGYVCDSDSQKKITRDVFRKNDIAFRSGDILYYDELGYLFFKDRTGDTYRWKGENVSTTEVEGLIQKITSHNDAVVYGVSVPGYEGRAGMAAIVDLNSTLDVNHLHEQMTIFLPKYAQPIFLRICQKVTSTSTYKLCKTELVKEGFNPVSCISDQLYVLNHEKDAYEVLDALKYQDIIEGRMNI</sequence>
<reference evidence="23 24" key="1">
    <citation type="submission" date="2015-01" db="EMBL/GenBank/DDBJ databases">
        <title>Evolution of Trichinella species and genotypes.</title>
        <authorList>
            <person name="Korhonen P.K."/>
            <person name="Edoardo P."/>
            <person name="Giuseppe L.R."/>
            <person name="Gasser R.B."/>
        </authorList>
    </citation>
    <scope>NUCLEOTIDE SEQUENCE [LARGE SCALE GENOMIC DNA]</scope>
    <source>
        <strain evidence="23">ISS3</strain>
    </source>
</reference>
<dbReference type="InterPro" id="IPR000873">
    <property type="entry name" value="AMP-dep_synth/lig_dom"/>
</dbReference>
<evidence type="ECO:0000313" key="23">
    <source>
        <dbReference type="EMBL" id="KRY37101.1"/>
    </source>
</evidence>
<dbReference type="STRING" id="6334.A0A0V1BJ98"/>
<evidence type="ECO:0000256" key="11">
    <source>
        <dbReference type="ARBA" id="ARBA00023055"/>
    </source>
</evidence>
<keyword evidence="24" id="KW-1185">Reference proteome</keyword>
<evidence type="ECO:0000256" key="9">
    <source>
        <dbReference type="ARBA" id="ARBA00022840"/>
    </source>
</evidence>
<dbReference type="OrthoDB" id="288590at2759"/>
<dbReference type="FunFam" id="3.30.300.30:FF:000002">
    <property type="entry name" value="Long-chain fatty acid transport protein 1"/>
    <property type="match status" value="1"/>
</dbReference>
<dbReference type="PANTHER" id="PTHR43107:SF15">
    <property type="entry name" value="FATTY ACID TRANSPORT PROTEIN 3, ISOFORM A"/>
    <property type="match status" value="1"/>
</dbReference>
<dbReference type="InterPro" id="IPR042099">
    <property type="entry name" value="ANL_N_sf"/>
</dbReference>
<dbReference type="Pfam" id="PF00501">
    <property type="entry name" value="AMP-binding"/>
    <property type="match status" value="1"/>
</dbReference>
<keyword evidence="10" id="KW-1133">Transmembrane helix</keyword>
<protein>
    <recommendedName>
        <fullName evidence="20">Very long-chain fatty acid transport protein</fullName>
        <ecNumber evidence="14">6.2.1.3</ecNumber>
    </recommendedName>
    <alternativeName>
        <fullName evidence="16">Long-chain-fatty-acid--CoA ligase</fullName>
    </alternativeName>
    <alternativeName>
        <fullName evidence="21">Very-long-chain acyl-CoA synthetase</fullName>
    </alternativeName>
</protein>
<accession>A0A0V1BJ98</accession>
<proteinExistence type="inferred from homology"/>
<evidence type="ECO:0000256" key="19">
    <source>
        <dbReference type="ARBA" id="ARBA00060276"/>
    </source>
</evidence>
<evidence type="ECO:0000259" key="22">
    <source>
        <dbReference type="Pfam" id="PF00501"/>
    </source>
</evidence>
<feature type="domain" description="AMP-dependent synthetase/ligase" evidence="22">
    <location>
        <begin position="111"/>
        <end position="480"/>
    </location>
</feature>
<evidence type="ECO:0000256" key="14">
    <source>
        <dbReference type="ARBA" id="ARBA00026121"/>
    </source>
</evidence>
<keyword evidence="7" id="KW-0547">Nucleotide-binding</keyword>
<dbReference type="GO" id="GO:0044539">
    <property type="term" value="P:long-chain fatty acid import into cell"/>
    <property type="evidence" value="ECO:0007669"/>
    <property type="project" value="TreeGrafter"/>
</dbReference>
<dbReference type="GO" id="GO:0005886">
    <property type="term" value="C:plasma membrane"/>
    <property type="evidence" value="ECO:0007669"/>
    <property type="project" value="UniProtKB-SubCell"/>
</dbReference>
<dbReference type="FunFam" id="3.40.50.12780:FF:000019">
    <property type="entry name" value="Long-chain fatty acid transporter"/>
    <property type="match status" value="1"/>
</dbReference>
<dbReference type="eggNOG" id="KOG1179">
    <property type="taxonomic scope" value="Eukaryota"/>
</dbReference>
<dbReference type="EC" id="6.2.1.3" evidence="14"/>
<dbReference type="InParanoid" id="A0A0V1BJ98"/>
<keyword evidence="6" id="KW-0812">Transmembrane</keyword>
<dbReference type="Gene3D" id="3.40.50.12780">
    <property type="entry name" value="N-terminal domain of ligase-like"/>
    <property type="match status" value="1"/>
</dbReference>
<dbReference type="PANTHER" id="PTHR43107">
    <property type="entry name" value="LONG-CHAIN FATTY ACID TRANSPORT PROTEIN"/>
    <property type="match status" value="1"/>
</dbReference>
<dbReference type="EMBL" id="JYDH01000037">
    <property type="protein sequence ID" value="KRY37101.1"/>
    <property type="molecule type" value="Genomic_DNA"/>
</dbReference>
<dbReference type="Proteomes" id="UP000054776">
    <property type="component" value="Unassembled WGS sequence"/>
</dbReference>
<dbReference type="GO" id="GO:0004467">
    <property type="term" value="F:long-chain fatty acid-CoA ligase activity"/>
    <property type="evidence" value="ECO:0007669"/>
    <property type="project" value="UniProtKB-EC"/>
</dbReference>
<dbReference type="GO" id="GO:0005324">
    <property type="term" value="F:long-chain fatty acid transmembrane transporter activity"/>
    <property type="evidence" value="ECO:0007669"/>
    <property type="project" value="TreeGrafter"/>
</dbReference>
<dbReference type="InterPro" id="IPR045851">
    <property type="entry name" value="AMP-bd_C_sf"/>
</dbReference>
<evidence type="ECO:0000256" key="13">
    <source>
        <dbReference type="ARBA" id="ARBA00023140"/>
    </source>
</evidence>
<evidence type="ECO:0000256" key="15">
    <source>
        <dbReference type="ARBA" id="ARBA00036527"/>
    </source>
</evidence>
<evidence type="ECO:0000256" key="7">
    <source>
        <dbReference type="ARBA" id="ARBA00022741"/>
    </source>
</evidence>
<dbReference type="GO" id="GO:0005524">
    <property type="term" value="F:ATP binding"/>
    <property type="evidence" value="ECO:0007669"/>
    <property type="project" value="UniProtKB-KW"/>
</dbReference>
<evidence type="ECO:0000256" key="4">
    <source>
        <dbReference type="ARBA" id="ARBA00022475"/>
    </source>
</evidence>
<keyword evidence="12" id="KW-0472">Membrane</keyword>
<evidence type="ECO:0000256" key="18">
    <source>
        <dbReference type="ARBA" id="ARBA00048666"/>
    </source>
</evidence>
<comment type="function">
    <text evidence="19">Acyl-CoA synthetase required for both the import of long chain fatty acids (LCFAs) (C14-C18) and the activation very long chain fatty acids (VLCFAs) (C20-C26) by esterification of the fatty acids into metabolically active CoA-thioesters for subsequent degradation or incorporation into phospholipids. The transport and fatty acyl-CoA synthetase activities are genetically separable and are thus independent activities. Esterifies VLCFAs in the peroxisome matrix. The VLCFAs are actively transported into peroxisomes by a PXA1-PXA2 heterodimeric transporter in the peroxisomal membrane.</text>
</comment>
<evidence type="ECO:0000313" key="24">
    <source>
        <dbReference type="Proteomes" id="UP000054776"/>
    </source>
</evidence>
<keyword evidence="9" id="KW-0067">ATP-binding</keyword>
<dbReference type="AlphaFoldDB" id="A0A0V1BJ98"/>
<comment type="subcellular location">
    <subcellularLocation>
        <location evidence="1">Cell membrane</location>
        <topology evidence="1">Multi-pass membrane protein</topology>
    </subcellularLocation>
    <subcellularLocation>
        <location evidence="17">Peroxisome membrane</location>
    </subcellularLocation>
</comment>
<evidence type="ECO:0000256" key="3">
    <source>
        <dbReference type="ARBA" id="ARBA00022448"/>
    </source>
</evidence>
<dbReference type="GO" id="GO:0005789">
    <property type="term" value="C:endoplasmic reticulum membrane"/>
    <property type="evidence" value="ECO:0007669"/>
    <property type="project" value="TreeGrafter"/>
</dbReference>
<evidence type="ECO:0000256" key="16">
    <source>
        <dbReference type="ARBA" id="ARBA00041297"/>
    </source>
</evidence>
<comment type="catalytic activity">
    <reaction evidence="15">
        <text>a very long-chain fatty acid + ATP + CoA = a very long-chain fatty acyl-CoA + AMP + diphosphate</text>
        <dbReference type="Rhea" id="RHEA:54536"/>
        <dbReference type="ChEBI" id="CHEBI:30616"/>
        <dbReference type="ChEBI" id="CHEBI:33019"/>
        <dbReference type="ChEBI" id="CHEBI:57287"/>
        <dbReference type="ChEBI" id="CHEBI:58950"/>
        <dbReference type="ChEBI" id="CHEBI:138261"/>
        <dbReference type="ChEBI" id="CHEBI:456215"/>
    </reaction>
    <physiologicalReaction direction="left-to-right" evidence="15">
        <dbReference type="Rhea" id="RHEA:54537"/>
    </physiologicalReaction>
</comment>
<dbReference type="FunCoup" id="A0A0V1BJ98">
    <property type="interactions" value="737"/>
</dbReference>
<evidence type="ECO:0000256" key="20">
    <source>
        <dbReference type="ARBA" id="ARBA00068795"/>
    </source>
</evidence>
<evidence type="ECO:0000256" key="6">
    <source>
        <dbReference type="ARBA" id="ARBA00022692"/>
    </source>
</evidence>
<keyword evidence="8" id="KW-0443">Lipid metabolism</keyword>
<keyword evidence="3" id="KW-0813">Transport</keyword>
<evidence type="ECO:0000256" key="17">
    <source>
        <dbReference type="ARBA" id="ARBA00046271"/>
    </source>
</evidence>
<keyword evidence="11" id="KW-0445">Lipid transport</keyword>
<evidence type="ECO:0000256" key="8">
    <source>
        <dbReference type="ARBA" id="ARBA00022832"/>
    </source>
</evidence>
<comment type="catalytic activity">
    <reaction evidence="18">
        <text>tetracosanoate + ATP + CoA = tetracosanoyl-CoA + AMP + diphosphate</text>
        <dbReference type="Rhea" id="RHEA:33639"/>
        <dbReference type="ChEBI" id="CHEBI:30616"/>
        <dbReference type="ChEBI" id="CHEBI:31014"/>
        <dbReference type="ChEBI" id="CHEBI:33019"/>
        <dbReference type="ChEBI" id="CHEBI:57287"/>
        <dbReference type="ChEBI" id="CHEBI:65052"/>
        <dbReference type="ChEBI" id="CHEBI:456215"/>
    </reaction>
    <physiologicalReaction direction="left-to-right" evidence="18">
        <dbReference type="Rhea" id="RHEA:33640"/>
    </physiologicalReaction>
</comment>
<evidence type="ECO:0000256" key="2">
    <source>
        <dbReference type="ARBA" id="ARBA00006432"/>
    </source>
</evidence>
<dbReference type="Gene3D" id="3.30.300.30">
    <property type="match status" value="1"/>
</dbReference>